<comment type="caution">
    <text evidence="2">The sequence shown here is derived from an EMBL/GenBank/DDBJ whole genome shotgun (WGS) entry which is preliminary data.</text>
</comment>
<dbReference type="AlphaFoldDB" id="A0AAJ1BIL7"/>
<reference evidence="2 3" key="1">
    <citation type="submission" date="2022-02" db="EMBL/GenBank/DDBJ databases">
        <title>The genome sequence of Shewanella sp. 3B26.</title>
        <authorList>
            <person name="Du J."/>
        </authorList>
    </citation>
    <scope>NUCLEOTIDE SEQUENCE [LARGE SCALE GENOMIC DNA]</scope>
    <source>
        <strain evidence="2 3">3B26</strain>
    </source>
</reference>
<evidence type="ECO:0000313" key="2">
    <source>
        <dbReference type="EMBL" id="MCH4295451.1"/>
    </source>
</evidence>
<gene>
    <name evidence="2" type="ORF">MJ923_14180</name>
</gene>
<feature type="transmembrane region" description="Helical" evidence="1">
    <location>
        <begin position="12"/>
        <end position="28"/>
    </location>
</feature>
<name>A0AAJ1BIL7_9GAMM</name>
<evidence type="ECO:0000313" key="3">
    <source>
        <dbReference type="Proteomes" id="UP001297581"/>
    </source>
</evidence>
<keyword evidence="1" id="KW-0812">Transmembrane</keyword>
<protein>
    <submittedName>
        <fullName evidence="2">Uncharacterized protein</fullName>
    </submittedName>
</protein>
<accession>A0AAJ1BIL7</accession>
<evidence type="ECO:0000256" key="1">
    <source>
        <dbReference type="SAM" id="Phobius"/>
    </source>
</evidence>
<dbReference type="PIRSF" id="PIRSF029505">
    <property type="entry name" value="UCP029505"/>
    <property type="match status" value="1"/>
</dbReference>
<dbReference type="RefSeq" id="WP_240591660.1">
    <property type="nucleotide sequence ID" value="NZ_JAKUDL010000005.1"/>
</dbReference>
<keyword evidence="1" id="KW-0472">Membrane</keyword>
<dbReference type="Proteomes" id="UP001297581">
    <property type="component" value="Unassembled WGS sequence"/>
</dbReference>
<keyword evidence="1" id="KW-1133">Transmembrane helix</keyword>
<dbReference type="EMBL" id="JAKUDL010000005">
    <property type="protein sequence ID" value="MCH4295451.1"/>
    <property type="molecule type" value="Genomic_DNA"/>
</dbReference>
<sequence>MQTKRSLWHRYKYKLNGLLLVLPGWFLYQSLTPSFPPSWDARQAGEFTLIPMPLDLDRPYVHHGDYVKDFFFTLSKGDVRDIRQAFVNIGPQPLTLAEFQQHELGILHGSRHGLHVHALSPKTLTKEDRVWISVQTWHNQVFSTSWSLPDTLLE</sequence>
<keyword evidence="3" id="KW-1185">Reference proteome</keyword>
<organism evidence="2 3">
    <name type="scientific">Shewanella zhuhaiensis</name>
    <dbReference type="NCBI Taxonomy" id="2919576"/>
    <lineage>
        <taxon>Bacteria</taxon>
        <taxon>Pseudomonadati</taxon>
        <taxon>Pseudomonadota</taxon>
        <taxon>Gammaproteobacteria</taxon>
        <taxon>Alteromonadales</taxon>
        <taxon>Shewanellaceae</taxon>
        <taxon>Shewanella</taxon>
    </lineage>
</organism>
<dbReference type="InterPro" id="IPR016922">
    <property type="entry name" value="UCP029505"/>
</dbReference>
<proteinExistence type="predicted"/>